<reference evidence="1" key="2">
    <citation type="journal article" date="2024" name="Antonie Van Leeuwenhoek">
        <title>Roseihalotalea indica gen. nov., sp. nov., a halophilic Bacteroidetes from mesopelagic Southwest Indian Ocean with higher carbohydrate metabolic potential.</title>
        <authorList>
            <person name="Chen B."/>
            <person name="Zhang M."/>
            <person name="Lin D."/>
            <person name="Ye J."/>
            <person name="Tang K."/>
        </authorList>
    </citation>
    <scope>NUCLEOTIDE SEQUENCE</scope>
    <source>
        <strain evidence="1">TK19036</strain>
    </source>
</reference>
<dbReference type="AlphaFoldDB" id="A0AA49GPC4"/>
<reference evidence="1" key="1">
    <citation type="journal article" date="2023" name="Comput. Struct. Biotechnol. J.">
        <title>Discovery of a novel marine Bacteroidetes with a rich repertoire of carbohydrate-active enzymes.</title>
        <authorList>
            <person name="Chen B."/>
            <person name="Liu G."/>
            <person name="Chen Q."/>
            <person name="Wang H."/>
            <person name="Liu L."/>
            <person name="Tang K."/>
        </authorList>
    </citation>
    <scope>NUCLEOTIDE SEQUENCE</scope>
    <source>
        <strain evidence="1">TK19036</strain>
    </source>
</reference>
<sequence>MIKTALLGRYRLHEFVQFMANTVMIVKQHGADKLKLSSPYLALLQNYETLQQNYKQNNLSELTPQLARLDAQRDQAIICLRKICDGYTNHYQEKPQAAGKQILACIDKYGSKLYHLNYSAETAVLNNLTGELQTNPEYISALQEMHLENVVNEIRTINTEFEKLFVQRLEALSQPQGDSNRKLIQLTSETYRSLLRNVEAHATLTPSEQYTSLISHLNENIEYFNLIIERRKNGVETAVDTIPNEPTDTPSV</sequence>
<organism evidence="1">
    <name type="scientific">Roseihalotalea indica</name>
    <dbReference type="NCBI Taxonomy" id="2867963"/>
    <lineage>
        <taxon>Bacteria</taxon>
        <taxon>Pseudomonadati</taxon>
        <taxon>Bacteroidota</taxon>
        <taxon>Cytophagia</taxon>
        <taxon>Cytophagales</taxon>
        <taxon>Catalimonadaceae</taxon>
        <taxon>Roseihalotalea</taxon>
    </lineage>
</organism>
<dbReference type="Pfam" id="PF19775">
    <property type="entry name" value="DUF6261"/>
    <property type="match status" value="1"/>
</dbReference>
<evidence type="ECO:0000313" key="1">
    <source>
        <dbReference type="EMBL" id="WKN37491.1"/>
    </source>
</evidence>
<gene>
    <name evidence="1" type="ORF">K4G66_02055</name>
</gene>
<dbReference type="EMBL" id="CP120682">
    <property type="protein sequence ID" value="WKN37491.1"/>
    <property type="molecule type" value="Genomic_DNA"/>
</dbReference>
<name>A0AA49GPC4_9BACT</name>
<proteinExistence type="predicted"/>
<dbReference type="InterPro" id="IPR046228">
    <property type="entry name" value="DUF6261"/>
</dbReference>
<accession>A0AA49GPC4</accession>
<protein>
    <submittedName>
        <fullName evidence="1">DUF6261 family protein</fullName>
    </submittedName>
</protein>